<dbReference type="EMBL" id="REFC01000014">
    <property type="protein sequence ID" value="RMA57994.1"/>
    <property type="molecule type" value="Genomic_DNA"/>
</dbReference>
<comment type="caution">
    <text evidence="2">The sequence shown here is derived from an EMBL/GenBank/DDBJ whole genome shotgun (WGS) entry which is preliminary data.</text>
</comment>
<keyword evidence="3" id="KW-1185">Reference proteome</keyword>
<dbReference type="InterPro" id="IPR001296">
    <property type="entry name" value="Glyco_trans_1"/>
</dbReference>
<organism evidence="2 3">
    <name type="scientific">Ulvibacter antarcticus</name>
    <dbReference type="NCBI Taxonomy" id="442714"/>
    <lineage>
        <taxon>Bacteria</taxon>
        <taxon>Pseudomonadati</taxon>
        <taxon>Bacteroidota</taxon>
        <taxon>Flavobacteriia</taxon>
        <taxon>Flavobacteriales</taxon>
        <taxon>Flavobacteriaceae</taxon>
        <taxon>Ulvibacter</taxon>
    </lineage>
</organism>
<sequence length="339" mass="38328">MEKRSLLYVGNKLSTKGVTASTIDSLSTLLEEEDYKVYTASSFKNKLLRFLDMLWAVLRYSKKVSVVLIDTYSTQNFYYAVAVAKLCRMLGLDYIPILHGGNLPDRLKKSPVLSRKLFKNAKSNVSPSMYLIEAFKSHGFDNLTHIPNSIELENYPFLLRKELQPKLLWVRSFTEIYNPLLALDVVELLQKKGIDVSLTMVGPEKDGSLEKCEKEVEKRNLPVTFTGKLKKSEWLLLSEDHDIFINTTNFDNTPVSVIEAMALGLPVISTNVGGIPHLISDKQTGILVPPNDSAAIEKAINQLLNEPDLGLTISKNARKSIETFDWQKVKVRWHVLLNE</sequence>
<name>A0A3L9YC97_9FLAO</name>
<protein>
    <submittedName>
        <fullName evidence="2">Glycosyltransferase involved in cell wall biosynthesis</fullName>
    </submittedName>
</protein>
<dbReference type="CDD" id="cd03801">
    <property type="entry name" value="GT4_PimA-like"/>
    <property type="match status" value="1"/>
</dbReference>
<evidence type="ECO:0000313" key="3">
    <source>
        <dbReference type="Proteomes" id="UP000271339"/>
    </source>
</evidence>
<dbReference type="Pfam" id="PF00534">
    <property type="entry name" value="Glycos_transf_1"/>
    <property type="match status" value="1"/>
</dbReference>
<dbReference type="Proteomes" id="UP000271339">
    <property type="component" value="Unassembled WGS sequence"/>
</dbReference>
<proteinExistence type="predicted"/>
<feature type="domain" description="Glycosyl transferase family 1" evidence="1">
    <location>
        <begin position="160"/>
        <end position="319"/>
    </location>
</feature>
<gene>
    <name evidence="2" type="ORF">BXY75_2802</name>
</gene>
<keyword evidence="2" id="KW-0808">Transferase</keyword>
<dbReference type="RefSeq" id="WP_121908334.1">
    <property type="nucleotide sequence ID" value="NZ_REFC01000014.1"/>
</dbReference>
<accession>A0A3L9YC97</accession>
<dbReference type="GO" id="GO:0016757">
    <property type="term" value="F:glycosyltransferase activity"/>
    <property type="evidence" value="ECO:0007669"/>
    <property type="project" value="InterPro"/>
</dbReference>
<evidence type="ECO:0000313" key="2">
    <source>
        <dbReference type="EMBL" id="RMA57994.1"/>
    </source>
</evidence>
<dbReference type="OrthoDB" id="139410at2"/>
<dbReference type="Gene3D" id="3.40.50.2000">
    <property type="entry name" value="Glycogen Phosphorylase B"/>
    <property type="match status" value="2"/>
</dbReference>
<dbReference type="SUPFAM" id="SSF53756">
    <property type="entry name" value="UDP-Glycosyltransferase/glycogen phosphorylase"/>
    <property type="match status" value="1"/>
</dbReference>
<dbReference type="AlphaFoldDB" id="A0A3L9YC97"/>
<evidence type="ECO:0000259" key="1">
    <source>
        <dbReference type="Pfam" id="PF00534"/>
    </source>
</evidence>
<dbReference type="PANTHER" id="PTHR12526:SF630">
    <property type="entry name" value="GLYCOSYLTRANSFERASE"/>
    <property type="match status" value="1"/>
</dbReference>
<dbReference type="PANTHER" id="PTHR12526">
    <property type="entry name" value="GLYCOSYLTRANSFERASE"/>
    <property type="match status" value="1"/>
</dbReference>
<reference evidence="2 3" key="1">
    <citation type="submission" date="2018-10" db="EMBL/GenBank/DDBJ databases">
        <title>Genomic Encyclopedia of Archaeal and Bacterial Type Strains, Phase II (KMG-II): from individual species to whole genera.</title>
        <authorList>
            <person name="Goeker M."/>
        </authorList>
    </citation>
    <scope>NUCLEOTIDE SEQUENCE [LARGE SCALE GENOMIC DNA]</scope>
    <source>
        <strain evidence="2 3">DSM 23424</strain>
    </source>
</reference>